<sequence length="468" mass="52940">MDFTTDKLRSLVRKWQTLIEAHFDVKITDSYTLGMICIGFTKKLANQSGATRVQLRPSKCPTTYLQCAGVAFLKHTIRRRGLFVPSYTNSVLMVFVEEGRGFYGAVVPGCPETFQSPQEQNGDRPRDRHQRVHNFKKGDLLVIPAGVAHWMYNNGDQDLRVVVMFDTTNRANQLDNIPQRFFILGNPQGKQQGQQEQQLIQQFQGNSILKGFDAETLAQAFKMNRDMGSKLKGENVKEGHIITVEKELQVERPERQQQEEQSQQGEGQGQEQRKEHGNGLEETSCSVRMRVNLDNLDRADIFNPQAGHLISLNSHHLPILRDVQLSAERGHLRKNAIMGPFWVLNAHSIMYPTDGEARIQVVNNQGKQVFDERVEKGQLILVPQNFAVLIQAGNQGFRWVAFKTNDNAMITPIAGRASVFRGLPASILANILQISEEEASNLKYSNAETIMFSPQQRSPADKFVRMLI</sequence>
<comment type="similarity">
    <text evidence="1">Belongs to the 11S seed storage protein (globulins) family.</text>
</comment>
<dbReference type="PANTHER" id="PTHR31189:SF48">
    <property type="entry name" value="LEGUMIN B"/>
    <property type="match status" value="1"/>
</dbReference>
<evidence type="ECO:0000256" key="7">
    <source>
        <dbReference type="SAM" id="MobiDB-lite"/>
    </source>
</evidence>
<dbReference type="SMART" id="SM00835">
    <property type="entry name" value="Cupin_1"/>
    <property type="match status" value="2"/>
</dbReference>
<evidence type="ECO:0000256" key="4">
    <source>
        <dbReference type="ARBA" id="ARBA00023129"/>
    </source>
</evidence>
<dbReference type="InterPro" id="IPR014710">
    <property type="entry name" value="RmlC-like_jellyroll"/>
</dbReference>
<evidence type="ECO:0000256" key="5">
    <source>
        <dbReference type="ARBA" id="ARBA00023157"/>
    </source>
</evidence>
<feature type="domain" description="Cupin type-1" evidence="8">
    <location>
        <begin position="38"/>
        <end position="229"/>
    </location>
</feature>
<dbReference type="InterPro" id="IPR006044">
    <property type="entry name" value="11S_seedstore_pln"/>
</dbReference>
<feature type="domain" description="Cupin type-1" evidence="8">
    <location>
        <begin position="291"/>
        <end position="440"/>
    </location>
</feature>
<reference evidence="9" key="1">
    <citation type="submission" date="2023-02" db="EMBL/GenBank/DDBJ databases">
        <title>Genome of toxic invasive species Heracleum sosnowskyi carries increased number of genes despite the absence of recent whole-genome duplications.</title>
        <authorList>
            <person name="Schelkunov M."/>
            <person name="Shtratnikova V."/>
            <person name="Makarenko M."/>
            <person name="Klepikova A."/>
            <person name="Omelchenko D."/>
            <person name="Novikova G."/>
            <person name="Obukhova E."/>
            <person name="Bogdanov V."/>
            <person name="Penin A."/>
            <person name="Logacheva M."/>
        </authorList>
    </citation>
    <scope>NUCLEOTIDE SEQUENCE</scope>
    <source>
        <strain evidence="9">Hsosn_3</strain>
        <tissue evidence="9">Leaf</tissue>
    </source>
</reference>
<evidence type="ECO:0000259" key="8">
    <source>
        <dbReference type="SMART" id="SM00835"/>
    </source>
</evidence>
<evidence type="ECO:0000256" key="2">
    <source>
        <dbReference type="ARBA" id="ARBA00022761"/>
    </source>
</evidence>
<comment type="caution">
    <text evidence="9">The sequence shown here is derived from an EMBL/GenBank/DDBJ whole genome shotgun (WGS) entry which is preliminary data.</text>
</comment>
<evidence type="ECO:0000256" key="3">
    <source>
        <dbReference type="ARBA" id="ARBA00022980"/>
    </source>
</evidence>
<protein>
    <submittedName>
        <fullName evidence="9">Cocosin 1</fullName>
    </submittedName>
</protein>
<evidence type="ECO:0000313" key="10">
    <source>
        <dbReference type="Proteomes" id="UP001237642"/>
    </source>
</evidence>
<dbReference type="InterPro" id="IPR001593">
    <property type="entry name" value="Ribosomal_eS1"/>
</dbReference>
<evidence type="ECO:0000256" key="6">
    <source>
        <dbReference type="ARBA" id="ARBA00023274"/>
    </source>
</evidence>
<dbReference type="GO" id="GO:0045735">
    <property type="term" value="F:nutrient reservoir activity"/>
    <property type="evidence" value="ECO:0007669"/>
    <property type="project" value="UniProtKB-KW"/>
</dbReference>
<evidence type="ECO:0000256" key="1">
    <source>
        <dbReference type="ARBA" id="ARBA00007178"/>
    </source>
</evidence>
<dbReference type="PRINTS" id="PR00439">
    <property type="entry name" value="11SGLOBULIN"/>
</dbReference>
<dbReference type="InterPro" id="IPR050253">
    <property type="entry name" value="Seed_Storage-Functional"/>
</dbReference>
<dbReference type="Proteomes" id="UP001237642">
    <property type="component" value="Unassembled WGS sequence"/>
</dbReference>
<dbReference type="Gene3D" id="2.60.120.10">
    <property type="entry name" value="Jelly Rolls"/>
    <property type="match status" value="2"/>
</dbReference>
<keyword evidence="4" id="KW-0708">Seed storage protein</keyword>
<dbReference type="GO" id="GO:0006412">
    <property type="term" value="P:translation"/>
    <property type="evidence" value="ECO:0007669"/>
    <property type="project" value="InterPro"/>
</dbReference>
<reference evidence="9" key="2">
    <citation type="submission" date="2023-05" db="EMBL/GenBank/DDBJ databases">
        <authorList>
            <person name="Schelkunov M.I."/>
        </authorList>
    </citation>
    <scope>NUCLEOTIDE SEQUENCE</scope>
    <source>
        <strain evidence="9">Hsosn_3</strain>
        <tissue evidence="9">Leaf</tissue>
    </source>
</reference>
<keyword evidence="2" id="KW-0758">Storage protein</keyword>
<keyword evidence="3" id="KW-0689">Ribosomal protein</keyword>
<feature type="compositionally biased region" description="Basic and acidic residues" evidence="7">
    <location>
        <begin position="247"/>
        <end position="258"/>
    </location>
</feature>
<dbReference type="GO" id="GO:0005840">
    <property type="term" value="C:ribosome"/>
    <property type="evidence" value="ECO:0007669"/>
    <property type="project" value="UniProtKB-KW"/>
</dbReference>
<keyword evidence="10" id="KW-1185">Reference proteome</keyword>
<dbReference type="EMBL" id="JAUIZM010000002">
    <property type="protein sequence ID" value="KAK1397882.1"/>
    <property type="molecule type" value="Genomic_DNA"/>
</dbReference>
<dbReference type="InterPro" id="IPR011051">
    <property type="entry name" value="RmlC_Cupin_sf"/>
</dbReference>
<dbReference type="SUPFAM" id="SSF51182">
    <property type="entry name" value="RmlC-like cupins"/>
    <property type="match status" value="1"/>
</dbReference>
<dbReference type="FunFam" id="2.60.120.10:FF:000073">
    <property type="entry name" value="Glycinin G1"/>
    <property type="match status" value="1"/>
</dbReference>
<dbReference type="PANTHER" id="PTHR31189">
    <property type="entry name" value="OS03G0336100 PROTEIN-RELATED"/>
    <property type="match status" value="1"/>
</dbReference>
<feature type="region of interest" description="Disordered" evidence="7">
    <location>
        <begin position="247"/>
        <end position="283"/>
    </location>
</feature>
<name>A0AAD8J564_9APIA</name>
<dbReference type="GO" id="GO:1990904">
    <property type="term" value="C:ribonucleoprotein complex"/>
    <property type="evidence" value="ECO:0007669"/>
    <property type="project" value="UniProtKB-KW"/>
</dbReference>
<keyword evidence="5" id="KW-1015">Disulfide bond</keyword>
<proteinExistence type="inferred from homology"/>
<dbReference type="GO" id="GO:0003735">
    <property type="term" value="F:structural constituent of ribosome"/>
    <property type="evidence" value="ECO:0007669"/>
    <property type="project" value="InterPro"/>
</dbReference>
<evidence type="ECO:0000313" key="9">
    <source>
        <dbReference type="EMBL" id="KAK1397882.1"/>
    </source>
</evidence>
<dbReference type="Pfam" id="PF01015">
    <property type="entry name" value="Ribosomal_S3Ae"/>
    <property type="match status" value="1"/>
</dbReference>
<dbReference type="CDD" id="cd02242">
    <property type="entry name" value="cupin_11S_legumin_N"/>
    <property type="match status" value="1"/>
</dbReference>
<gene>
    <name evidence="9" type="ORF">POM88_007745</name>
</gene>
<dbReference type="AlphaFoldDB" id="A0AAD8J564"/>
<accession>A0AAD8J564</accession>
<dbReference type="InterPro" id="IPR006045">
    <property type="entry name" value="Cupin_1"/>
</dbReference>
<dbReference type="Pfam" id="PF00190">
    <property type="entry name" value="Cupin_1"/>
    <property type="match status" value="2"/>
</dbReference>
<keyword evidence="6" id="KW-0687">Ribonucleoprotein</keyword>
<organism evidence="9 10">
    <name type="scientific">Heracleum sosnowskyi</name>
    <dbReference type="NCBI Taxonomy" id="360622"/>
    <lineage>
        <taxon>Eukaryota</taxon>
        <taxon>Viridiplantae</taxon>
        <taxon>Streptophyta</taxon>
        <taxon>Embryophyta</taxon>
        <taxon>Tracheophyta</taxon>
        <taxon>Spermatophyta</taxon>
        <taxon>Magnoliopsida</taxon>
        <taxon>eudicotyledons</taxon>
        <taxon>Gunneridae</taxon>
        <taxon>Pentapetalae</taxon>
        <taxon>asterids</taxon>
        <taxon>campanulids</taxon>
        <taxon>Apiales</taxon>
        <taxon>Apiaceae</taxon>
        <taxon>Apioideae</taxon>
        <taxon>apioid superclade</taxon>
        <taxon>Tordylieae</taxon>
        <taxon>Tordyliinae</taxon>
        <taxon>Heracleum</taxon>
    </lineage>
</organism>
<dbReference type="CDD" id="cd02243">
    <property type="entry name" value="cupin_11S_legumin_C"/>
    <property type="match status" value="1"/>
</dbReference>